<dbReference type="EMBL" id="LT598451">
    <property type="protein sequence ID" value="SCU96286.1"/>
    <property type="molecule type" value="Genomic_DNA"/>
</dbReference>
<sequence length="275" mass="30220">MSWDDEDFEVPTSAKNQPVPASWDDEFAAVDNDDEAVLESWDAEPSVKPAASKKPSSKGTASGKKDDKKKSGNDKVLLEIDTLDEKTRKELLKQAEVDADLNNAAQLFEGLGVAEEHPRARALRKQNEQESLLRPASFTKDTPIESHPLFTAAETKMDFQELRKALATAVTSMNEKSQLNYASGLAIDLIRDVASPMSIESIRQTIATLNVLMKDKERQERQARLAKVRGGTATGGAGKKKAKAAQANLGGAFKKDQEFDLENADFDNFAEDDFM</sequence>
<evidence type="ECO:0000256" key="3">
    <source>
        <dbReference type="ARBA" id="ARBA00022917"/>
    </source>
</evidence>
<feature type="compositionally biased region" description="Basic and acidic residues" evidence="5">
    <location>
        <begin position="63"/>
        <end position="76"/>
    </location>
</feature>
<dbReference type="GO" id="GO:0005852">
    <property type="term" value="C:eukaryotic translation initiation factor 3 complex"/>
    <property type="evidence" value="ECO:0007669"/>
    <property type="project" value="UniProtKB-UniRule"/>
</dbReference>
<keyword evidence="7" id="KW-1185">Reference proteome</keyword>
<accession>A0A1G4JYJ7</accession>
<dbReference type="GO" id="GO:0016282">
    <property type="term" value="C:eukaryotic 43S preinitiation complex"/>
    <property type="evidence" value="ECO:0007669"/>
    <property type="project" value="UniProtKB-UniRule"/>
</dbReference>
<name>A0A1G4JYJ7_9SACH</name>
<dbReference type="GO" id="GO:0033290">
    <property type="term" value="C:eukaryotic 48S preinitiation complex"/>
    <property type="evidence" value="ECO:0007669"/>
    <property type="project" value="UniProtKB-UniRule"/>
</dbReference>
<dbReference type="InterPro" id="IPR013906">
    <property type="entry name" value="eIF3j"/>
</dbReference>
<comment type="subunit">
    <text evidence="4">Component of the eukaryotic translation initiation factor 3 (eIF-3) complex.</text>
</comment>
<evidence type="ECO:0000313" key="7">
    <source>
        <dbReference type="Proteomes" id="UP000189911"/>
    </source>
</evidence>
<keyword evidence="2 4" id="KW-0396">Initiation factor</keyword>
<protein>
    <recommendedName>
        <fullName evidence="4">Eukaryotic translation initiation factor 3 subunit J</fullName>
        <shortName evidence="4">eIF3j</shortName>
    </recommendedName>
    <alternativeName>
        <fullName evidence="4">Eukaryotic translation initiation factor 3 30 kDa subunit homolog</fullName>
        <shortName evidence="4">eIF-3 30 kDa subunit homolog</shortName>
    </alternativeName>
</protein>
<dbReference type="PANTHER" id="PTHR21681:SF0">
    <property type="entry name" value="EUKARYOTIC TRANSLATION INITIATION FACTOR 3 SUBUNIT J"/>
    <property type="match status" value="1"/>
</dbReference>
<dbReference type="GO" id="GO:0001732">
    <property type="term" value="P:formation of cytoplasmic translation initiation complex"/>
    <property type="evidence" value="ECO:0007669"/>
    <property type="project" value="UniProtKB-UniRule"/>
</dbReference>
<feature type="region of interest" description="Disordered" evidence="5">
    <location>
        <begin position="1"/>
        <end position="24"/>
    </location>
</feature>
<keyword evidence="4" id="KW-0175">Coiled coil</keyword>
<dbReference type="AlphaFoldDB" id="A0A1G4JYJ7"/>
<dbReference type="Gene3D" id="1.10.246.60">
    <property type="entry name" value="Eukaryotic translation initiation factor 3 like domains"/>
    <property type="match status" value="1"/>
</dbReference>
<feature type="compositionally biased region" description="Low complexity" evidence="5">
    <location>
        <begin position="46"/>
        <end position="62"/>
    </location>
</feature>
<reference evidence="7" key="1">
    <citation type="submission" date="2016-03" db="EMBL/GenBank/DDBJ databases">
        <authorList>
            <person name="Devillers Hugo."/>
        </authorList>
    </citation>
    <scope>NUCLEOTIDE SEQUENCE [LARGE SCALE GENOMIC DNA]</scope>
</reference>
<dbReference type="OrthoDB" id="20381at2759"/>
<comment type="function">
    <text evidence="4">Component of the eukaryotic translation initiation factor 3 (eIF-3) complex, which is involved in protein synthesis of a specialized repertoire of mRNAs and, together with other initiation factors, stimulates binding of mRNA and methionyl-tRNAi to the 40S ribosome. The eIF-3 complex specifically targets and initiates translation of a subset of mRNAs involved in cell proliferation.</text>
</comment>
<evidence type="ECO:0000313" key="6">
    <source>
        <dbReference type="EMBL" id="SCU96286.1"/>
    </source>
</evidence>
<dbReference type="GO" id="GO:0003743">
    <property type="term" value="F:translation initiation factor activity"/>
    <property type="evidence" value="ECO:0007669"/>
    <property type="project" value="UniProtKB-UniRule"/>
</dbReference>
<evidence type="ECO:0000256" key="5">
    <source>
        <dbReference type="SAM" id="MobiDB-lite"/>
    </source>
</evidence>
<feature type="region of interest" description="Disordered" evidence="5">
    <location>
        <begin position="40"/>
        <end position="76"/>
    </location>
</feature>
<proteinExistence type="inferred from homology"/>
<dbReference type="HAMAP" id="MF_03009">
    <property type="entry name" value="eIF3j"/>
    <property type="match status" value="1"/>
</dbReference>
<organism evidence="6 7">
    <name type="scientific">Lachancea nothofagi CBS 11611</name>
    <dbReference type="NCBI Taxonomy" id="1266666"/>
    <lineage>
        <taxon>Eukaryota</taxon>
        <taxon>Fungi</taxon>
        <taxon>Dikarya</taxon>
        <taxon>Ascomycota</taxon>
        <taxon>Saccharomycotina</taxon>
        <taxon>Saccharomycetes</taxon>
        <taxon>Saccharomycetales</taxon>
        <taxon>Saccharomycetaceae</taxon>
        <taxon>Lachancea</taxon>
    </lineage>
</organism>
<evidence type="ECO:0000256" key="4">
    <source>
        <dbReference type="HAMAP-Rule" id="MF_03009"/>
    </source>
</evidence>
<keyword evidence="3 4" id="KW-0648">Protein biosynthesis</keyword>
<keyword evidence="1 4" id="KW-0963">Cytoplasm</keyword>
<dbReference type="InterPro" id="IPR023194">
    <property type="entry name" value="eIF3-like_dom_sf"/>
</dbReference>
<evidence type="ECO:0000256" key="2">
    <source>
        <dbReference type="ARBA" id="ARBA00022540"/>
    </source>
</evidence>
<dbReference type="Pfam" id="PF08597">
    <property type="entry name" value="eIF3_subunit"/>
    <property type="match status" value="1"/>
</dbReference>
<feature type="coiled-coil region" evidence="4">
    <location>
        <begin position="199"/>
        <end position="229"/>
    </location>
</feature>
<evidence type="ECO:0000256" key="1">
    <source>
        <dbReference type="ARBA" id="ARBA00022490"/>
    </source>
</evidence>
<gene>
    <name evidence="4" type="primary">HCR1</name>
    <name evidence="6" type="ORF">LANO_0E13102G</name>
</gene>
<dbReference type="PANTHER" id="PTHR21681">
    <property type="entry name" value="EUKARYOTIC TRANSLATION INITIATION FACTOR 3 SUBUNIT J"/>
    <property type="match status" value="1"/>
</dbReference>
<comment type="subcellular location">
    <subcellularLocation>
        <location evidence="4">Cytoplasm</location>
    </subcellularLocation>
</comment>
<dbReference type="Proteomes" id="UP000189911">
    <property type="component" value="Chromosome E"/>
</dbReference>
<comment type="similarity">
    <text evidence="4">Belongs to the eIF-3 subunit J family.</text>
</comment>